<dbReference type="Proteomes" id="UP000828251">
    <property type="component" value="Unassembled WGS sequence"/>
</dbReference>
<evidence type="ECO:0000313" key="1">
    <source>
        <dbReference type="EMBL" id="KAH1108337.1"/>
    </source>
</evidence>
<keyword evidence="2" id="KW-1185">Reference proteome</keyword>
<dbReference type="EMBL" id="JAIQCV010000004">
    <property type="protein sequence ID" value="KAH1108337.1"/>
    <property type="molecule type" value="Genomic_DNA"/>
</dbReference>
<comment type="caution">
    <text evidence="1">The sequence shown here is derived from an EMBL/GenBank/DDBJ whole genome shotgun (WGS) entry which is preliminary data.</text>
</comment>
<accession>A0A9D3W3Z5</accession>
<proteinExistence type="predicted"/>
<organism evidence="1 2">
    <name type="scientific">Gossypium stocksii</name>
    <dbReference type="NCBI Taxonomy" id="47602"/>
    <lineage>
        <taxon>Eukaryota</taxon>
        <taxon>Viridiplantae</taxon>
        <taxon>Streptophyta</taxon>
        <taxon>Embryophyta</taxon>
        <taxon>Tracheophyta</taxon>
        <taxon>Spermatophyta</taxon>
        <taxon>Magnoliopsida</taxon>
        <taxon>eudicotyledons</taxon>
        <taxon>Gunneridae</taxon>
        <taxon>Pentapetalae</taxon>
        <taxon>rosids</taxon>
        <taxon>malvids</taxon>
        <taxon>Malvales</taxon>
        <taxon>Malvaceae</taxon>
        <taxon>Malvoideae</taxon>
        <taxon>Gossypium</taxon>
    </lineage>
</organism>
<sequence length="83" mass="9401">MAIIAPPTKRDDTPVSLRNPRQIRWKPLMQSWIKLNADGAIKDDIGRATTRDVLLDEEGRWDSRLQQKLRVLFSISSTGLGDA</sequence>
<evidence type="ECO:0000313" key="2">
    <source>
        <dbReference type="Proteomes" id="UP000828251"/>
    </source>
</evidence>
<dbReference type="AlphaFoldDB" id="A0A9D3W3Z5"/>
<name>A0A9D3W3Z5_9ROSI</name>
<reference evidence="1 2" key="1">
    <citation type="journal article" date="2021" name="Plant Biotechnol. J.">
        <title>Multi-omics assisted identification of the key and species-specific regulatory components of drought-tolerant mechanisms in Gossypium stocksii.</title>
        <authorList>
            <person name="Yu D."/>
            <person name="Ke L."/>
            <person name="Zhang D."/>
            <person name="Wu Y."/>
            <person name="Sun Y."/>
            <person name="Mei J."/>
            <person name="Sun J."/>
            <person name="Sun Y."/>
        </authorList>
    </citation>
    <scope>NUCLEOTIDE SEQUENCE [LARGE SCALE GENOMIC DNA]</scope>
    <source>
        <strain evidence="2">cv. E1</strain>
        <tissue evidence="1">Leaf</tissue>
    </source>
</reference>
<protein>
    <submittedName>
        <fullName evidence="1">Uncharacterized protein</fullName>
    </submittedName>
</protein>
<gene>
    <name evidence="1" type="ORF">J1N35_012105</name>
</gene>